<reference evidence="2 3" key="1">
    <citation type="submission" date="2020-07" db="EMBL/GenBank/DDBJ databases">
        <title>Exploring microbial biodiversity for novel pathways involved in the catabolism of aromatic compounds derived from lignin.</title>
        <authorList>
            <person name="Elkins J."/>
        </authorList>
    </citation>
    <scope>NUCLEOTIDE SEQUENCE [LARGE SCALE GENOMIC DNA]</scope>
    <source>
        <strain evidence="2 3">H2C3C</strain>
    </source>
</reference>
<keyword evidence="1" id="KW-0812">Transmembrane</keyword>
<proteinExistence type="predicted"/>
<evidence type="ECO:0000313" key="3">
    <source>
        <dbReference type="Proteomes" id="UP000540929"/>
    </source>
</evidence>
<keyword evidence="1" id="KW-1133">Transmembrane helix</keyword>
<protein>
    <submittedName>
        <fullName evidence="2">Uncharacterized protein</fullName>
    </submittedName>
</protein>
<dbReference type="AlphaFoldDB" id="A0A7Y9WPD7"/>
<evidence type="ECO:0000256" key="1">
    <source>
        <dbReference type="SAM" id="Phobius"/>
    </source>
</evidence>
<keyword evidence="1" id="KW-0472">Membrane</keyword>
<evidence type="ECO:0000313" key="2">
    <source>
        <dbReference type="EMBL" id="NYH24659.1"/>
    </source>
</evidence>
<dbReference type="RefSeq" id="WP_179744729.1">
    <property type="nucleotide sequence ID" value="NZ_JACCAS010000001.1"/>
</dbReference>
<name>A0A7Y9WPD7_9BURK</name>
<comment type="caution">
    <text evidence="2">The sequence shown here is derived from an EMBL/GenBank/DDBJ whole genome shotgun (WGS) entry which is preliminary data.</text>
</comment>
<sequence>MSEQAFWNGLIFGSCIGGLIGGLSVVAAQLLRRVLRRSPRDEVDWFDL</sequence>
<accession>A0A7Y9WPD7</accession>
<organism evidence="2 3">
    <name type="scientific">Paraburkholderia bryophila</name>
    <dbReference type="NCBI Taxonomy" id="420952"/>
    <lineage>
        <taxon>Bacteria</taxon>
        <taxon>Pseudomonadati</taxon>
        <taxon>Pseudomonadota</taxon>
        <taxon>Betaproteobacteria</taxon>
        <taxon>Burkholderiales</taxon>
        <taxon>Burkholderiaceae</taxon>
        <taxon>Paraburkholderia</taxon>
    </lineage>
</organism>
<feature type="transmembrane region" description="Helical" evidence="1">
    <location>
        <begin position="6"/>
        <end position="31"/>
    </location>
</feature>
<keyword evidence="3" id="KW-1185">Reference proteome</keyword>
<dbReference type="Proteomes" id="UP000540929">
    <property type="component" value="Unassembled WGS sequence"/>
</dbReference>
<gene>
    <name evidence="2" type="ORF">GGD40_004138</name>
</gene>
<dbReference type="EMBL" id="JACCAS010000001">
    <property type="protein sequence ID" value="NYH24659.1"/>
    <property type="molecule type" value="Genomic_DNA"/>
</dbReference>